<dbReference type="Proteomes" id="UP000270296">
    <property type="component" value="Unassembled WGS sequence"/>
</dbReference>
<reference evidence="2 3" key="2">
    <citation type="submission" date="2018-11" db="EMBL/GenBank/DDBJ databases">
        <authorList>
            <consortium name="Pathogen Informatics"/>
        </authorList>
    </citation>
    <scope>NUCLEOTIDE SEQUENCE [LARGE SCALE GENOMIC DNA]</scope>
</reference>
<feature type="region of interest" description="Disordered" evidence="1">
    <location>
        <begin position="1"/>
        <end position="21"/>
    </location>
</feature>
<name>A0A183IPA7_9BILA</name>
<evidence type="ECO:0000256" key="1">
    <source>
        <dbReference type="SAM" id="MobiDB-lite"/>
    </source>
</evidence>
<dbReference type="WBParaSite" id="SBAD_0000567601-mRNA-1">
    <property type="protein sequence ID" value="SBAD_0000567601-mRNA-1"/>
    <property type="gene ID" value="SBAD_0000567601"/>
</dbReference>
<feature type="compositionally biased region" description="Basic and acidic residues" evidence="1">
    <location>
        <begin position="1"/>
        <end position="15"/>
    </location>
</feature>
<dbReference type="AlphaFoldDB" id="A0A183IPA7"/>
<reference evidence="4" key="1">
    <citation type="submission" date="2016-06" db="UniProtKB">
        <authorList>
            <consortium name="WormBaseParasite"/>
        </authorList>
    </citation>
    <scope>IDENTIFICATION</scope>
</reference>
<keyword evidence="3" id="KW-1185">Reference proteome</keyword>
<protein>
    <submittedName>
        <fullName evidence="2 4">Uncharacterized protein</fullName>
    </submittedName>
</protein>
<evidence type="ECO:0000313" key="2">
    <source>
        <dbReference type="EMBL" id="VDP07278.1"/>
    </source>
</evidence>
<evidence type="ECO:0000313" key="3">
    <source>
        <dbReference type="Proteomes" id="UP000270296"/>
    </source>
</evidence>
<gene>
    <name evidence="2" type="ORF">SBAD_LOCUS5454</name>
</gene>
<accession>A0A183IPA7</accession>
<sequence>MNDRPTDRPTDRTESIGDSEVVVGGRRHGRHRVWLPQPPPPWSLILEHLTAADWRGSGGEARTDARLVPAGRCPVVTLLNSIPFPPPLSFFAHEPIKP</sequence>
<organism evidence="4">
    <name type="scientific">Soboliphyme baturini</name>
    <dbReference type="NCBI Taxonomy" id="241478"/>
    <lineage>
        <taxon>Eukaryota</taxon>
        <taxon>Metazoa</taxon>
        <taxon>Ecdysozoa</taxon>
        <taxon>Nematoda</taxon>
        <taxon>Enoplea</taxon>
        <taxon>Dorylaimia</taxon>
        <taxon>Dioctophymatida</taxon>
        <taxon>Dioctophymatoidea</taxon>
        <taxon>Soboliphymatidae</taxon>
        <taxon>Soboliphyme</taxon>
    </lineage>
</organism>
<dbReference type="EMBL" id="UZAM01009004">
    <property type="protein sequence ID" value="VDP07278.1"/>
    <property type="molecule type" value="Genomic_DNA"/>
</dbReference>
<evidence type="ECO:0000313" key="4">
    <source>
        <dbReference type="WBParaSite" id="SBAD_0000567601-mRNA-1"/>
    </source>
</evidence>
<proteinExistence type="predicted"/>